<dbReference type="SUPFAM" id="SSF56854">
    <property type="entry name" value="Bcl-2 inhibitors of programmed cell death"/>
    <property type="match status" value="1"/>
</dbReference>
<evidence type="ECO:0000313" key="5">
    <source>
        <dbReference type="Proteomes" id="UP001044222"/>
    </source>
</evidence>
<feature type="compositionally biased region" description="Basic and acidic residues" evidence="3">
    <location>
        <begin position="43"/>
        <end position="56"/>
    </location>
</feature>
<sequence>MEAAGANGALPGAGEDSLELRLIMAYVQKRGRSRRGGARATAKAHEAPRPPRDSGRRTKKKQKLGKLRMFFPCIRSQEEEAEQRSQPSEPDGGGRRFRAAGPDRTCSAGTVVAVTEKLTRIVDSVPLEFEDIETDGPDDVVQTIVELLRESGDRLNEEMKTNKSLAELFRKGFTYSLFERVTGLFLQKVDPSHSVPSSVPEQAQVALAFEVTSRLTAVDCHPMNVVMGFGAKYLQENYSSWVKQHGGWENAFDAEDDEEVQ</sequence>
<proteinExistence type="predicted"/>
<dbReference type="Gene3D" id="1.10.437.10">
    <property type="entry name" value="Blc2-like"/>
    <property type="match status" value="1"/>
</dbReference>
<dbReference type="PANTHER" id="PTHR14965:SF1">
    <property type="entry name" value="APOPTOSIS FACILITATOR BCL-2-LIKE PROTEIN 14"/>
    <property type="match status" value="1"/>
</dbReference>
<dbReference type="GO" id="GO:2001236">
    <property type="term" value="P:regulation of extrinsic apoptotic signaling pathway"/>
    <property type="evidence" value="ECO:0007669"/>
    <property type="project" value="TreeGrafter"/>
</dbReference>
<evidence type="ECO:0000256" key="1">
    <source>
        <dbReference type="ARBA" id="ARBA00022553"/>
    </source>
</evidence>
<comment type="caution">
    <text evidence="4">The sequence shown here is derived from an EMBL/GenBank/DDBJ whole genome shotgun (WGS) entry which is preliminary data.</text>
</comment>
<evidence type="ECO:0008006" key="6">
    <source>
        <dbReference type="Google" id="ProtNLM"/>
    </source>
</evidence>
<dbReference type="GO" id="GO:0006915">
    <property type="term" value="P:apoptotic process"/>
    <property type="evidence" value="ECO:0007669"/>
    <property type="project" value="UniProtKB-KW"/>
</dbReference>
<evidence type="ECO:0000313" key="4">
    <source>
        <dbReference type="EMBL" id="KAG5845719.1"/>
    </source>
</evidence>
<dbReference type="Proteomes" id="UP001044222">
    <property type="component" value="Chromosome 7"/>
</dbReference>
<feature type="region of interest" description="Disordered" evidence="3">
    <location>
        <begin position="76"/>
        <end position="103"/>
    </location>
</feature>
<feature type="region of interest" description="Disordered" evidence="3">
    <location>
        <begin position="29"/>
        <end position="62"/>
    </location>
</feature>
<keyword evidence="5" id="KW-1185">Reference proteome</keyword>
<name>A0A9D3MB22_ANGAN</name>
<dbReference type="InterPro" id="IPR002475">
    <property type="entry name" value="Bcl2-like"/>
</dbReference>
<evidence type="ECO:0000256" key="2">
    <source>
        <dbReference type="ARBA" id="ARBA00022703"/>
    </source>
</evidence>
<gene>
    <name evidence="4" type="ORF">ANANG_G00142230</name>
</gene>
<evidence type="ECO:0000256" key="3">
    <source>
        <dbReference type="SAM" id="MobiDB-lite"/>
    </source>
</evidence>
<dbReference type="EMBL" id="JAFIRN010000007">
    <property type="protein sequence ID" value="KAG5845719.1"/>
    <property type="molecule type" value="Genomic_DNA"/>
</dbReference>
<dbReference type="InterPro" id="IPR036834">
    <property type="entry name" value="Bcl-2-like_sf"/>
</dbReference>
<keyword evidence="2" id="KW-0053">Apoptosis</keyword>
<keyword evidence="1" id="KW-0597">Phosphoprotein</keyword>
<dbReference type="PANTHER" id="PTHR14965">
    <property type="entry name" value="SI:CH73-248E21.1"/>
    <property type="match status" value="1"/>
</dbReference>
<dbReference type="AlphaFoldDB" id="A0A9D3MB22"/>
<organism evidence="4 5">
    <name type="scientific">Anguilla anguilla</name>
    <name type="common">European freshwater eel</name>
    <name type="synonym">Muraena anguilla</name>
    <dbReference type="NCBI Taxonomy" id="7936"/>
    <lineage>
        <taxon>Eukaryota</taxon>
        <taxon>Metazoa</taxon>
        <taxon>Chordata</taxon>
        <taxon>Craniata</taxon>
        <taxon>Vertebrata</taxon>
        <taxon>Euteleostomi</taxon>
        <taxon>Actinopterygii</taxon>
        <taxon>Neopterygii</taxon>
        <taxon>Teleostei</taxon>
        <taxon>Anguilliformes</taxon>
        <taxon>Anguillidae</taxon>
        <taxon>Anguilla</taxon>
    </lineage>
</organism>
<accession>A0A9D3MB22</accession>
<reference evidence="4" key="1">
    <citation type="submission" date="2021-01" db="EMBL/GenBank/DDBJ databases">
        <title>A chromosome-scale assembly of European eel, Anguilla anguilla.</title>
        <authorList>
            <person name="Henkel C."/>
            <person name="Jong-Raadsen S.A."/>
            <person name="Dufour S."/>
            <person name="Weltzien F.-A."/>
            <person name="Palstra A.P."/>
            <person name="Pelster B."/>
            <person name="Spaink H.P."/>
            <person name="Van Den Thillart G.E."/>
            <person name="Jansen H."/>
            <person name="Zahm M."/>
            <person name="Klopp C."/>
            <person name="Cedric C."/>
            <person name="Louis A."/>
            <person name="Berthelot C."/>
            <person name="Parey E."/>
            <person name="Roest Crollius H."/>
            <person name="Montfort J."/>
            <person name="Robinson-Rechavi M."/>
            <person name="Bucao C."/>
            <person name="Bouchez O."/>
            <person name="Gislard M."/>
            <person name="Lluch J."/>
            <person name="Milhes M."/>
            <person name="Lampietro C."/>
            <person name="Lopez Roques C."/>
            <person name="Donnadieu C."/>
            <person name="Braasch I."/>
            <person name="Desvignes T."/>
            <person name="Postlethwait J."/>
            <person name="Bobe J."/>
            <person name="Guiguen Y."/>
            <person name="Dirks R."/>
        </authorList>
    </citation>
    <scope>NUCLEOTIDE SEQUENCE</scope>
    <source>
        <strain evidence="4">Tag_6206</strain>
        <tissue evidence="4">Liver</tissue>
    </source>
</reference>
<protein>
    <recommendedName>
        <fullName evidence="6">Apoptosis facilitator Bcl-2-like protein 14</fullName>
    </recommendedName>
</protein>
<dbReference type="PROSITE" id="PS50062">
    <property type="entry name" value="BCL2_FAMILY"/>
    <property type="match status" value="1"/>
</dbReference>